<feature type="compositionally biased region" description="Low complexity" evidence="4">
    <location>
        <begin position="352"/>
        <end position="361"/>
    </location>
</feature>
<proteinExistence type="inferred from homology"/>
<dbReference type="PANTHER" id="PTHR13165">
    <property type="entry name" value="ARSENITE-RESISTANCE PROTEIN 2"/>
    <property type="match status" value="1"/>
</dbReference>
<feature type="region of interest" description="Disordered" evidence="4">
    <location>
        <begin position="579"/>
        <end position="603"/>
    </location>
</feature>
<evidence type="ECO:0000259" key="5">
    <source>
        <dbReference type="Pfam" id="PF04959"/>
    </source>
</evidence>
<dbReference type="Pfam" id="PF12066">
    <property type="entry name" value="SERRATE_Ars2_N"/>
    <property type="match status" value="1"/>
</dbReference>
<dbReference type="InterPro" id="IPR021933">
    <property type="entry name" value="SERRATE/Ars2_N"/>
</dbReference>
<feature type="compositionally biased region" description="Low complexity" evidence="4">
    <location>
        <begin position="581"/>
        <end position="600"/>
    </location>
</feature>
<evidence type="ECO:0000313" key="8">
    <source>
        <dbReference type="WBParaSite" id="TREG1_124240.1"/>
    </source>
</evidence>
<reference evidence="8" key="2">
    <citation type="submission" date="2023-11" db="UniProtKB">
        <authorList>
            <consortium name="WormBaseParasite"/>
        </authorList>
    </citation>
    <scope>IDENTIFICATION</scope>
</reference>
<dbReference type="InterPro" id="IPR039727">
    <property type="entry name" value="SE/Ars2"/>
</dbReference>
<dbReference type="GO" id="GO:0016604">
    <property type="term" value="C:nuclear body"/>
    <property type="evidence" value="ECO:0007669"/>
    <property type="project" value="TreeGrafter"/>
</dbReference>
<accession>A0AA85J0B1</accession>
<dbReference type="Proteomes" id="UP000050795">
    <property type="component" value="Unassembled WGS sequence"/>
</dbReference>
<feature type="compositionally biased region" description="Basic residues" evidence="4">
    <location>
        <begin position="219"/>
        <end position="237"/>
    </location>
</feature>
<reference evidence="7" key="1">
    <citation type="submission" date="2022-06" db="EMBL/GenBank/DDBJ databases">
        <authorList>
            <person name="Berger JAMES D."/>
            <person name="Berger JAMES D."/>
        </authorList>
    </citation>
    <scope>NUCLEOTIDE SEQUENCE [LARGE SCALE GENOMIC DNA]</scope>
</reference>
<feature type="compositionally biased region" description="Basic and acidic residues" evidence="4">
    <location>
        <begin position="1160"/>
        <end position="1179"/>
    </location>
</feature>
<evidence type="ECO:0000259" key="6">
    <source>
        <dbReference type="Pfam" id="PF12066"/>
    </source>
</evidence>
<dbReference type="WBParaSite" id="TREG1_124240.1">
    <property type="protein sequence ID" value="TREG1_124240.1"/>
    <property type="gene ID" value="TREG1_124240"/>
</dbReference>
<feature type="compositionally biased region" description="Acidic residues" evidence="4">
    <location>
        <begin position="315"/>
        <end position="325"/>
    </location>
</feature>
<keyword evidence="3" id="KW-0539">Nucleus</keyword>
<feature type="compositionally biased region" description="Polar residues" evidence="4">
    <location>
        <begin position="1180"/>
        <end position="1189"/>
    </location>
</feature>
<feature type="region of interest" description="Disordered" evidence="4">
    <location>
        <begin position="1133"/>
        <end position="1264"/>
    </location>
</feature>
<feature type="compositionally biased region" description="Low complexity" evidence="4">
    <location>
        <begin position="326"/>
        <end position="339"/>
    </location>
</feature>
<feature type="compositionally biased region" description="Polar residues" evidence="4">
    <location>
        <begin position="410"/>
        <end position="425"/>
    </location>
</feature>
<protein>
    <submittedName>
        <fullName evidence="8">Uncharacterized protein</fullName>
    </submittedName>
</protein>
<dbReference type="AlphaFoldDB" id="A0AA85J0B1"/>
<dbReference type="Pfam" id="PF04959">
    <property type="entry name" value="ARS2"/>
    <property type="match status" value="1"/>
</dbReference>
<dbReference type="GO" id="GO:0031053">
    <property type="term" value="P:primary miRNA processing"/>
    <property type="evidence" value="ECO:0007669"/>
    <property type="project" value="TreeGrafter"/>
</dbReference>
<sequence>MNSKSRLPGDIRIPDNMVIEKEPDASEIQGPEKNPLPNYGHSLHKADFAQRPMSMKKFLEPFDHGSLTNTEAGEKYAAYKASYARQQLEEFFERNKAYAWFREKYHPDYCTESASNTKLFEKRLEIFMEFYKNGYFNSLHLTSGYEKEIVRLLDMVAIKLAGGTDEDFQLLDKFVEQQNLKRSDALSHDKSKHRKEKNTKSSSSSDEEEEDEDKDKLKSNKKAKKKTKRRTNSHNRQSKSEKLKIRKMKKLARRQDHEEGEEDSSSSKDDESNSSGSDSDDDDSRHTRSGSSSSSSSSASNNDNSSSESSSSGSSDDDEEEDSDGNSDSSSNSGSSRSSSNDEIKNKRKHNTTSGSSSSHTSDSDSESETNRKQKKKHSKLSKKPEVNAKAHSSQSRRRRQRNHENRQSKNVFTFSSLENQQKSEAVNDESKLDTPEEGEMDTTFASEDLTDHLNDSKSIDMDNSISENNKFTEEANENSQKNYSTRRNEQIRHPIHCTALLFLPHIPFNIFKRDLISVFSTSPHFLRLAVLDPVIMPDKDSPPITDPDEVFVTVKNALPKILLKRLGWASFVSQYKDDTTTTPTNDSNNNNENGNTNDNNDGDNKWVNIDLTVIRNQLIQHAIDCNASSEIIDCLRLSRPINEPFKISFKERARNSGELFRKLLNTCPTSIRSKALVRRHLVMAARVIHELDKARGLWLVDCSNDNTSQHVVSKDDERVSSENEDGVKQDDGLTTTTTVTAAGGGEDGEEGEEGRTITGELKGKENNEMQVNNNHENKLSDDTTVTTNTIATTVHSPNHQDQTMEVDKPETSVNLEETLGEHIDDSEMYDSFQQKGDGKPSSINDVSMNSDDKHTDDNSNNNNNNNSDIVGKSNNKSASVESDNLIDPGRDLIKAANILNTIKTTNPILQGLTDYLVDEGSAEEELLLLGGMESISFQPSTLPQLGLQSSLQLQKFEISSKFYESDDSELLVALDRLILYLRIVHSVDFYAPAIYINEDLMPHPCHLMHIRPSLNEITQSLTQLNNLENTSDIESIGQLFTNQLKRLIRLITPLKEIDCKNLGFRNAEEVAEEFIKLNTRRKKRKTDVIWVCPLSNKKFRDPIYVKKHILNKHMDKVEAAKNDNAHFFNNYLMDPARPQLPSEPRSPRKSYRSPSPSRETARESSRHDTKTSDRERSDSWNQGSQKWQQYGRIRNDRGGGGRDNLYNNSSYSRPYGGQQYSNFRIPYGGNQRSYYNGPRAGGGYGNFNRRPYPRRSYVDLDAP</sequence>
<feature type="compositionally biased region" description="Low complexity" evidence="4">
    <location>
        <begin position="733"/>
        <end position="742"/>
    </location>
</feature>
<feature type="compositionally biased region" description="Low complexity" evidence="4">
    <location>
        <begin position="859"/>
        <end position="876"/>
    </location>
</feature>
<feature type="compositionally biased region" description="Basic and acidic residues" evidence="4">
    <location>
        <begin position="713"/>
        <end position="732"/>
    </location>
</feature>
<evidence type="ECO:0000256" key="3">
    <source>
        <dbReference type="ARBA" id="ARBA00023242"/>
    </source>
</evidence>
<evidence type="ECO:0000313" key="7">
    <source>
        <dbReference type="Proteomes" id="UP000050795"/>
    </source>
</evidence>
<feature type="region of interest" description="Disordered" evidence="4">
    <location>
        <begin position="710"/>
        <end position="768"/>
    </location>
</feature>
<feature type="region of interest" description="Disordered" evidence="4">
    <location>
        <begin position="182"/>
        <end position="440"/>
    </location>
</feature>
<feature type="domain" description="SERRATE/Ars2 N-terminal" evidence="6">
    <location>
        <begin position="56"/>
        <end position="165"/>
    </location>
</feature>
<name>A0AA85J0B1_TRIRE</name>
<evidence type="ECO:0000256" key="4">
    <source>
        <dbReference type="SAM" id="MobiDB-lite"/>
    </source>
</evidence>
<comment type="subcellular location">
    <subcellularLocation>
        <location evidence="1">Nucleus</location>
    </subcellularLocation>
</comment>
<keyword evidence="7" id="KW-1185">Reference proteome</keyword>
<evidence type="ECO:0000256" key="2">
    <source>
        <dbReference type="ARBA" id="ARBA00005407"/>
    </source>
</evidence>
<organism evidence="7 8">
    <name type="scientific">Trichobilharzia regenti</name>
    <name type="common">Nasal bird schistosome</name>
    <dbReference type="NCBI Taxonomy" id="157069"/>
    <lineage>
        <taxon>Eukaryota</taxon>
        <taxon>Metazoa</taxon>
        <taxon>Spiralia</taxon>
        <taxon>Lophotrochozoa</taxon>
        <taxon>Platyhelminthes</taxon>
        <taxon>Trematoda</taxon>
        <taxon>Digenea</taxon>
        <taxon>Strigeidida</taxon>
        <taxon>Schistosomatoidea</taxon>
        <taxon>Schistosomatidae</taxon>
        <taxon>Trichobilharzia</taxon>
    </lineage>
</organism>
<evidence type="ECO:0000256" key="1">
    <source>
        <dbReference type="ARBA" id="ARBA00004123"/>
    </source>
</evidence>
<dbReference type="InterPro" id="IPR007042">
    <property type="entry name" value="SERRATE/Ars2_C"/>
</dbReference>
<dbReference type="PANTHER" id="PTHR13165:SF0">
    <property type="entry name" value="SERRATE RNA EFFECTOR MOLECULE HOMOLOG"/>
    <property type="match status" value="1"/>
</dbReference>
<feature type="domain" description="SERRATE/Ars2 C-terminal" evidence="5">
    <location>
        <begin position="1039"/>
        <end position="1227"/>
    </location>
</feature>
<feature type="compositionally biased region" description="Low complexity" evidence="4">
    <location>
        <begin position="289"/>
        <end position="314"/>
    </location>
</feature>
<feature type="compositionally biased region" description="Basic residues" evidence="4">
    <location>
        <begin position="373"/>
        <end position="382"/>
    </location>
</feature>
<comment type="similarity">
    <text evidence="2">Belongs to the ARS2 family.</text>
</comment>
<feature type="region of interest" description="Disordered" evidence="4">
    <location>
        <begin position="821"/>
        <end position="886"/>
    </location>
</feature>